<dbReference type="OrthoDB" id="413400at2759"/>
<dbReference type="KEGG" id="bnn:FOA43_000234"/>
<evidence type="ECO:0000313" key="11">
    <source>
        <dbReference type="Proteomes" id="UP000662931"/>
    </source>
</evidence>
<keyword evidence="2 8" id="KW-0732">Signal</keyword>
<dbReference type="PANTHER" id="PTHR44653">
    <property type="entry name" value="DNAJ HOMOLOG SUBFAMILY C MEMBER 1"/>
    <property type="match status" value="1"/>
</dbReference>
<dbReference type="GO" id="GO:0012505">
    <property type="term" value="C:endomembrane system"/>
    <property type="evidence" value="ECO:0007669"/>
    <property type="project" value="UniProtKB-SubCell"/>
</dbReference>
<organism evidence="10 11">
    <name type="scientific">Eeniella nana</name>
    <name type="common">Yeast</name>
    <name type="synonym">Brettanomyces nanus</name>
    <dbReference type="NCBI Taxonomy" id="13502"/>
    <lineage>
        <taxon>Eukaryota</taxon>
        <taxon>Fungi</taxon>
        <taxon>Dikarya</taxon>
        <taxon>Ascomycota</taxon>
        <taxon>Saccharomycotina</taxon>
        <taxon>Pichiomycetes</taxon>
        <taxon>Pichiales</taxon>
        <taxon>Pichiaceae</taxon>
        <taxon>Brettanomyces</taxon>
    </lineage>
</organism>
<dbReference type="SMART" id="SM00271">
    <property type="entry name" value="DnaJ"/>
    <property type="match status" value="1"/>
</dbReference>
<evidence type="ECO:0000259" key="9">
    <source>
        <dbReference type="PROSITE" id="PS50076"/>
    </source>
</evidence>
<dbReference type="InterPro" id="IPR052606">
    <property type="entry name" value="DnaJ_domain_protein"/>
</dbReference>
<dbReference type="RefSeq" id="XP_038776495.1">
    <property type="nucleotide sequence ID" value="XM_038920567.1"/>
</dbReference>
<keyword evidence="11" id="KW-1185">Reference proteome</keyword>
<dbReference type="EMBL" id="CP064812">
    <property type="protein sequence ID" value="QPG72930.1"/>
    <property type="molecule type" value="Genomic_DNA"/>
</dbReference>
<evidence type="ECO:0000256" key="7">
    <source>
        <dbReference type="SAM" id="Phobius"/>
    </source>
</evidence>
<accession>A0A875RMY8</accession>
<keyword evidence="4 7" id="KW-0472">Membrane</keyword>
<dbReference type="Proteomes" id="UP000662931">
    <property type="component" value="Chromosome 1"/>
</dbReference>
<evidence type="ECO:0000256" key="3">
    <source>
        <dbReference type="ARBA" id="ARBA00022989"/>
    </source>
</evidence>
<dbReference type="AlphaFoldDB" id="A0A875RMY8"/>
<dbReference type="CDD" id="cd06257">
    <property type="entry name" value="DnaJ"/>
    <property type="match status" value="1"/>
</dbReference>
<dbReference type="Pfam" id="PF00226">
    <property type="entry name" value="DnaJ"/>
    <property type="match status" value="1"/>
</dbReference>
<gene>
    <name evidence="10" type="ORF">FOA43_000234</name>
</gene>
<keyword evidence="3 7" id="KW-1133">Transmembrane helix</keyword>
<dbReference type="SUPFAM" id="SSF46565">
    <property type="entry name" value="Chaperone J-domain"/>
    <property type="match status" value="1"/>
</dbReference>
<dbReference type="GeneID" id="62193635"/>
<dbReference type="Gene3D" id="1.10.287.110">
    <property type="entry name" value="DnaJ domain"/>
    <property type="match status" value="1"/>
</dbReference>
<evidence type="ECO:0000256" key="1">
    <source>
        <dbReference type="ARBA" id="ARBA00022692"/>
    </source>
</evidence>
<dbReference type="InterPro" id="IPR001623">
    <property type="entry name" value="DnaJ_domain"/>
</dbReference>
<feature type="compositionally biased region" description="Basic residues" evidence="6">
    <location>
        <begin position="248"/>
        <end position="258"/>
    </location>
</feature>
<dbReference type="InterPro" id="IPR036869">
    <property type="entry name" value="J_dom_sf"/>
</dbReference>
<feature type="transmembrane region" description="Helical" evidence="7">
    <location>
        <begin position="141"/>
        <end position="160"/>
    </location>
</feature>
<evidence type="ECO:0000256" key="6">
    <source>
        <dbReference type="SAM" id="MobiDB-lite"/>
    </source>
</evidence>
<feature type="chain" id="PRO_5034972263" description="J domain-containing protein" evidence="8">
    <location>
        <begin position="21"/>
        <end position="344"/>
    </location>
</feature>
<dbReference type="PRINTS" id="PR00625">
    <property type="entry name" value="JDOMAIN"/>
</dbReference>
<feature type="signal peptide" evidence="8">
    <location>
        <begin position="1"/>
        <end position="20"/>
    </location>
</feature>
<dbReference type="PANTHER" id="PTHR44653:SF2">
    <property type="entry name" value="DNAJ HOMOLOG SUBFAMILY C MEMBER 1"/>
    <property type="match status" value="1"/>
</dbReference>
<feature type="region of interest" description="Disordered" evidence="6">
    <location>
        <begin position="243"/>
        <end position="273"/>
    </location>
</feature>
<sequence length="344" mass="39972">MQLIRLVSLLLSIFCVIAHAAQYSAEDLEIFAVQSKLVEDSKRTDYDFYKFLRLPDGASSDAKTIEKHYRNLSRKWHPDKYRDAKTKHRAEKRFQKLSLIITILRDHEKKQRYDYYLKKGFPQYDKATGQFIFGKRFKPNLILTLSIIVIVASLLQYLVLKVNHNRSYKRVDRLISEIRSKSLPAVGNQDTPDFGNKLVLLNDKLFVVKVDRSIWYYSGSFDTEDDLNEVVANLRKAYKIDADPSAHANRRQRRAVTKRSKDDQEDQDSIPLLPVTTDDLEPVRVSSLLIVKLLMLPSLLVHKFISTKKCLDKHPEISSKINLIQEKNDKVKLPNGKVAYKKHK</sequence>
<comment type="subcellular location">
    <subcellularLocation>
        <location evidence="5">Endomembrane system</location>
        <topology evidence="5">Single-pass membrane protein</topology>
    </subcellularLocation>
</comment>
<name>A0A875RMY8_EENNA</name>
<proteinExistence type="predicted"/>
<feature type="domain" description="J" evidence="9">
    <location>
        <begin position="47"/>
        <end position="117"/>
    </location>
</feature>
<protein>
    <recommendedName>
        <fullName evidence="9">J domain-containing protein</fullName>
    </recommendedName>
</protein>
<reference evidence="10" key="1">
    <citation type="submission" date="2020-10" db="EMBL/GenBank/DDBJ databases">
        <authorList>
            <person name="Roach M.J.R."/>
        </authorList>
    </citation>
    <scope>NUCLEOTIDE SEQUENCE</scope>
    <source>
        <strain evidence="10">CBS 1945</strain>
    </source>
</reference>
<evidence type="ECO:0000256" key="8">
    <source>
        <dbReference type="SAM" id="SignalP"/>
    </source>
</evidence>
<evidence type="ECO:0000256" key="5">
    <source>
        <dbReference type="ARBA" id="ARBA00037847"/>
    </source>
</evidence>
<evidence type="ECO:0000313" key="10">
    <source>
        <dbReference type="EMBL" id="QPG72930.1"/>
    </source>
</evidence>
<dbReference type="PROSITE" id="PS50076">
    <property type="entry name" value="DNAJ_2"/>
    <property type="match status" value="1"/>
</dbReference>
<evidence type="ECO:0000256" key="2">
    <source>
        <dbReference type="ARBA" id="ARBA00022729"/>
    </source>
</evidence>
<evidence type="ECO:0000256" key="4">
    <source>
        <dbReference type="ARBA" id="ARBA00023136"/>
    </source>
</evidence>
<keyword evidence="1 7" id="KW-0812">Transmembrane</keyword>